<dbReference type="InterPro" id="IPR003390">
    <property type="entry name" value="DNA_integrity_scan_DisA_N"/>
</dbReference>
<dbReference type="EMBL" id="DSRU01000374">
    <property type="protein sequence ID" value="HFN01123.1"/>
    <property type="molecule type" value="Genomic_DNA"/>
</dbReference>
<organism evidence="2">
    <name type="scientific">Oscillatoriales cyanobacterium SpSt-418</name>
    <dbReference type="NCBI Taxonomy" id="2282169"/>
    <lineage>
        <taxon>Bacteria</taxon>
        <taxon>Bacillati</taxon>
        <taxon>Cyanobacteriota</taxon>
        <taxon>Cyanophyceae</taxon>
        <taxon>Oscillatoriophycideae</taxon>
        <taxon>Oscillatoriales</taxon>
    </lineage>
</organism>
<proteinExistence type="predicted"/>
<dbReference type="PROSITE" id="PS51794">
    <property type="entry name" value="DAC"/>
    <property type="match status" value="1"/>
</dbReference>
<dbReference type="InterPro" id="IPR048557">
    <property type="entry name" value="DACNK"/>
</dbReference>
<sequence length="400" mass="44682">MLSPLSFLADELHQNGIAAEIPELMQHSAVLAELSYALSPTLHEGKLQPYGFIVLEKNNVAAIKNTCQKLSISLSEARRVADGCHGFSIFKSGVFHGVFIPQYAAYTELQLLQLQQELNAIICITDANGITKLFCDAGLFIHQYRSWQKKPCISRALKNICRCAPQANFEILKDLLEFCFHDLSSRKIGATLVWCLAEPDEEEWENMRPNFMLKDIETKVGSDRSVAVLRHLLTYTDGAAILDEQARAIGVGAQLKYSEASKRLIEAHAGTRHTSAQRFSYDFPKGIIFVVSSDGPVTVFSDGMNVTDLEVRFANEPSPETSEDQLPPESLLLCCSRDVTCQGCKKQLKIQEIDSDQIKRQDKVLHCPVCSHFLHSVTCSNLDVHVVKALWRSRDLTRLG</sequence>
<evidence type="ECO:0000313" key="2">
    <source>
        <dbReference type="EMBL" id="HFN01123.1"/>
    </source>
</evidence>
<evidence type="ECO:0000259" key="1">
    <source>
        <dbReference type="PROSITE" id="PS51794"/>
    </source>
</evidence>
<dbReference type="Pfam" id="PF21753">
    <property type="entry name" value="DACNK"/>
    <property type="match status" value="1"/>
</dbReference>
<reference evidence="2" key="1">
    <citation type="journal article" date="2020" name="mSystems">
        <title>Genome- and Community-Level Interaction Insights into Carbon Utilization and Element Cycling Functions of Hydrothermarchaeota in Hydrothermal Sediment.</title>
        <authorList>
            <person name="Zhou Z."/>
            <person name="Liu Y."/>
            <person name="Xu W."/>
            <person name="Pan J."/>
            <person name="Luo Z.H."/>
            <person name="Li M."/>
        </authorList>
    </citation>
    <scope>NUCLEOTIDE SEQUENCE [LARGE SCALE GENOMIC DNA]</scope>
    <source>
        <strain evidence="2">SpSt-418</strain>
    </source>
</reference>
<dbReference type="Pfam" id="PF02457">
    <property type="entry name" value="DAC"/>
    <property type="match status" value="1"/>
</dbReference>
<gene>
    <name evidence="2" type="ORF">ENR64_25895</name>
</gene>
<protein>
    <recommendedName>
        <fullName evidence="1">DAC domain-containing protein</fullName>
    </recommendedName>
</protein>
<name>A0A7C3KK89_9CYAN</name>
<dbReference type="Gene3D" id="3.40.1700.10">
    <property type="entry name" value="DNA integrity scanning protein, DisA, N-terminal domain"/>
    <property type="match status" value="1"/>
</dbReference>
<feature type="domain" description="DAC" evidence="1">
    <location>
        <begin position="150"/>
        <end position="311"/>
    </location>
</feature>
<dbReference type="SUPFAM" id="SSF143597">
    <property type="entry name" value="YojJ-like"/>
    <property type="match status" value="1"/>
</dbReference>
<dbReference type="InterPro" id="IPR036888">
    <property type="entry name" value="DNA_integrity_DisA_N_sf"/>
</dbReference>
<accession>A0A7C3KK89</accession>
<comment type="caution">
    <text evidence="2">The sequence shown here is derived from an EMBL/GenBank/DDBJ whole genome shotgun (WGS) entry which is preliminary data.</text>
</comment>
<dbReference type="AlphaFoldDB" id="A0A7C3KK89"/>